<feature type="compositionally biased region" description="Polar residues" evidence="1">
    <location>
        <begin position="726"/>
        <end position="738"/>
    </location>
</feature>
<name>A0A8S1V4H4_9CILI</name>
<keyword evidence="4" id="KW-1185">Reference proteome</keyword>
<protein>
    <recommendedName>
        <fullName evidence="2">Protein kinase domain-containing protein</fullName>
    </recommendedName>
</protein>
<dbReference type="Proteomes" id="UP000689195">
    <property type="component" value="Unassembled WGS sequence"/>
</dbReference>
<feature type="compositionally biased region" description="Basic and acidic residues" evidence="1">
    <location>
        <begin position="706"/>
        <end position="725"/>
    </location>
</feature>
<dbReference type="GO" id="GO:0005524">
    <property type="term" value="F:ATP binding"/>
    <property type="evidence" value="ECO:0007669"/>
    <property type="project" value="InterPro"/>
</dbReference>
<proteinExistence type="predicted"/>
<accession>A0A8S1V4H4</accession>
<dbReference type="GO" id="GO:0004672">
    <property type="term" value="F:protein kinase activity"/>
    <property type="evidence" value="ECO:0007669"/>
    <property type="project" value="InterPro"/>
</dbReference>
<sequence>MSQQNQFNQIDVGTIISAPSGQYTNRQFKLSKLLGQGSEGSVYEAIPINWCLNQNKVALKFSTFTKDYARQFYKKIIDYQNTYENYNSSNYQASNIIRIYDFFDYSFYFVLVMELGDIDLYKYMEQNKKTLTIQQKYSICLQILQSIVFLHKQKLVHRDIKPENYLFIDQQVKLIDFGLIKQFNQDEKRMTKSVGTKLFQAPELIEGKSDYTMSVDVWAMAFVFYEIISGSQLIDAKTITELETQVKFHITNQSNIYNKIDRLVINDEWKQTIKNMLHPDPNYRISANDAQEKLLKQTIVINPKQNTFIIPTQQQITQNFVKQTPLNGQGIQQISLIQQLNTLLMHLQQPANIIQFQQQKEQSIKFLSNIKDQIIKVQNQLENNPNFVLSTNSSDSSQETQKQNQQICKKEIPPSIKQKLDQQRQLIQEIEEKSVSSQEELDLNENFQKITTELNYLTQITQNFELKDQDYKLTQKKVDDLRQKQKLFMKKEILEQNLKELQDQCKNSNEIQLQKDIENNQIKILKLEQQINTISYLQTQKLKQQEKIEQLNQEINILQIQEQEVIKQKDEILELKVKHEYLKLIQNELEKNKQYIDSLNQEIERLQICQSQSQQQQKQIQELVKELKQLEDIEADVNEKKNEILQMKAKLRELPIEREKQAVYSQDIEKLKNELKNFETIQNNIQSLKQQIKQLNQQKNLKLEMQDEETKLKQEKEQYEKEQKKFPTNTVRPSGRNF</sequence>
<feature type="region of interest" description="Disordered" evidence="1">
    <location>
        <begin position="386"/>
        <end position="406"/>
    </location>
</feature>
<dbReference type="EMBL" id="CAJJDO010000057">
    <property type="protein sequence ID" value="CAD8172328.1"/>
    <property type="molecule type" value="Genomic_DNA"/>
</dbReference>
<dbReference type="PROSITE" id="PS50011">
    <property type="entry name" value="PROTEIN_KINASE_DOM"/>
    <property type="match status" value="1"/>
</dbReference>
<feature type="domain" description="Protein kinase" evidence="2">
    <location>
        <begin position="28"/>
        <end position="309"/>
    </location>
</feature>
<evidence type="ECO:0000256" key="1">
    <source>
        <dbReference type="SAM" id="MobiDB-lite"/>
    </source>
</evidence>
<dbReference type="InterPro" id="IPR008271">
    <property type="entry name" value="Ser/Thr_kinase_AS"/>
</dbReference>
<organism evidence="3 4">
    <name type="scientific">Paramecium pentaurelia</name>
    <dbReference type="NCBI Taxonomy" id="43138"/>
    <lineage>
        <taxon>Eukaryota</taxon>
        <taxon>Sar</taxon>
        <taxon>Alveolata</taxon>
        <taxon>Ciliophora</taxon>
        <taxon>Intramacronucleata</taxon>
        <taxon>Oligohymenophorea</taxon>
        <taxon>Peniculida</taxon>
        <taxon>Parameciidae</taxon>
        <taxon>Paramecium</taxon>
    </lineage>
</organism>
<evidence type="ECO:0000259" key="2">
    <source>
        <dbReference type="PROSITE" id="PS50011"/>
    </source>
</evidence>
<gene>
    <name evidence="3" type="ORF">PPENT_87.1.T0570037</name>
</gene>
<dbReference type="AlphaFoldDB" id="A0A8S1V4H4"/>
<reference evidence="3" key="1">
    <citation type="submission" date="2021-01" db="EMBL/GenBank/DDBJ databases">
        <authorList>
            <consortium name="Genoscope - CEA"/>
            <person name="William W."/>
        </authorList>
    </citation>
    <scope>NUCLEOTIDE SEQUENCE</scope>
</reference>
<evidence type="ECO:0000313" key="4">
    <source>
        <dbReference type="Proteomes" id="UP000689195"/>
    </source>
</evidence>
<dbReference type="PANTHER" id="PTHR24347">
    <property type="entry name" value="SERINE/THREONINE-PROTEIN KINASE"/>
    <property type="match status" value="1"/>
</dbReference>
<dbReference type="SMART" id="SM00220">
    <property type="entry name" value="S_TKc"/>
    <property type="match status" value="1"/>
</dbReference>
<dbReference type="PROSITE" id="PS00108">
    <property type="entry name" value="PROTEIN_KINASE_ST"/>
    <property type="match status" value="1"/>
</dbReference>
<evidence type="ECO:0000313" key="3">
    <source>
        <dbReference type="EMBL" id="CAD8172328.1"/>
    </source>
</evidence>
<dbReference type="OrthoDB" id="310629at2759"/>
<dbReference type="Pfam" id="PF00069">
    <property type="entry name" value="Pkinase"/>
    <property type="match status" value="1"/>
</dbReference>
<feature type="region of interest" description="Disordered" evidence="1">
    <location>
        <begin position="706"/>
        <end position="738"/>
    </location>
</feature>
<comment type="caution">
    <text evidence="3">The sequence shown here is derived from an EMBL/GenBank/DDBJ whole genome shotgun (WGS) entry which is preliminary data.</text>
</comment>
<dbReference type="InterPro" id="IPR000719">
    <property type="entry name" value="Prot_kinase_dom"/>
</dbReference>